<proteinExistence type="predicted"/>
<keyword evidence="3" id="KW-1185">Reference proteome</keyword>
<organism evidence="2 3">
    <name type="scientific">Rhodopirellula islandica</name>
    <dbReference type="NCBI Taxonomy" id="595434"/>
    <lineage>
        <taxon>Bacteria</taxon>
        <taxon>Pseudomonadati</taxon>
        <taxon>Planctomycetota</taxon>
        <taxon>Planctomycetia</taxon>
        <taxon>Pirellulales</taxon>
        <taxon>Pirellulaceae</taxon>
        <taxon>Rhodopirellula</taxon>
    </lineage>
</organism>
<dbReference type="PATRIC" id="fig|595434.4.peg.3509"/>
<feature type="region of interest" description="Disordered" evidence="1">
    <location>
        <begin position="31"/>
        <end position="59"/>
    </location>
</feature>
<gene>
    <name evidence="2" type="ORF">RISK_003690</name>
</gene>
<evidence type="ECO:0000256" key="1">
    <source>
        <dbReference type="SAM" id="MobiDB-lite"/>
    </source>
</evidence>
<comment type="caution">
    <text evidence="2">The sequence shown here is derived from an EMBL/GenBank/DDBJ whole genome shotgun (WGS) entry which is preliminary data.</text>
</comment>
<dbReference type="EMBL" id="LECT01000029">
    <property type="protein sequence ID" value="KLU04104.1"/>
    <property type="molecule type" value="Genomic_DNA"/>
</dbReference>
<accession>A0A0J1EEZ7</accession>
<protein>
    <submittedName>
        <fullName evidence="2">Uncharacterized protein</fullName>
    </submittedName>
</protein>
<feature type="compositionally biased region" description="Polar residues" evidence="1">
    <location>
        <begin position="38"/>
        <end position="49"/>
    </location>
</feature>
<dbReference type="STRING" id="595434.RISK_003690"/>
<sequence length="59" mass="6394">MVPATMVTALNTSAFDRARCTFNSHGVTAADEPWVLTQGPQESKQTTQSRSDDSWGGSY</sequence>
<reference evidence="2" key="1">
    <citation type="submission" date="2015-05" db="EMBL/GenBank/DDBJ databases">
        <title>Permanent draft genome of Rhodopirellula islandicus K833.</title>
        <authorList>
            <person name="Kizina J."/>
            <person name="Richter M."/>
            <person name="Glockner F.O."/>
            <person name="Harder J."/>
        </authorList>
    </citation>
    <scope>NUCLEOTIDE SEQUENCE [LARGE SCALE GENOMIC DNA]</scope>
    <source>
        <strain evidence="2">K833</strain>
    </source>
</reference>
<dbReference type="Proteomes" id="UP000036367">
    <property type="component" value="Unassembled WGS sequence"/>
</dbReference>
<name>A0A0J1EEZ7_RHOIS</name>
<evidence type="ECO:0000313" key="3">
    <source>
        <dbReference type="Proteomes" id="UP000036367"/>
    </source>
</evidence>
<evidence type="ECO:0000313" key="2">
    <source>
        <dbReference type="EMBL" id="KLU04104.1"/>
    </source>
</evidence>
<dbReference type="AlphaFoldDB" id="A0A0J1EEZ7"/>